<reference evidence="1 2" key="1">
    <citation type="submission" date="2023-05" db="EMBL/GenBank/DDBJ databases">
        <title>A new hyperthermophilic archaea 'Ignisphaera cupida' sp. nov. and description of the family 'Ignisphaeraceae' fam. nov.</title>
        <authorList>
            <person name="Podosokorskaya O.A."/>
            <person name="Elcheninov A.G."/>
            <person name="Klukina A."/>
            <person name="Merkel A.Y."/>
        </authorList>
    </citation>
    <scope>NUCLEOTIDE SEQUENCE [LARGE SCALE GENOMIC DNA]</scope>
    <source>
        <strain evidence="1 2">4213-co</strain>
    </source>
</reference>
<organism evidence="1 2">
    <name type="scientific">Ignisphaera cupida</name>
    <dbReference type="NCBI Taxonomy" id="3050454"/>
    <lineage>
        <taxon>Archaea</taxon>
        <taxon>Thermoproteota</taxon>
        <taxon>Thermoprotei</taxon>
        <taxon>Desulfurococcales</taxon>
        <taxon>Desulfurococcaceae</taxon>
        <taxon>Ignisphaera</taxon>
    </lineage>
</organism>
<name>A0ABD4Z853_9CREN</name>
<evidence type="ECO:0008006" key="3">
    <source>
        <dbReference type="Google" id="ProtNLM"/>
    </source>
</evidence>
<protein>
    <recommendedName>
        <fullName evidence="3">CRISPR type III-B/RAMP module-associated protein Cmr5</fullName>
    </recommendedName>
</protein>
<sequence>MVVTVKSDVIKMLVDCFEQLTTAFQDEEGKDKLASLRTRARDMPSELVSKSLAYVITLCAARGDKDVIEKSLYVNSCSDLLTKLSSDIRNLKKEEFGYSLYAILLLLSLKNLGLISGGRLSDIIKGSLDNPIIDSTSYIVMDWIKRLAEAYIKK</sequence>
<dbReference type="AlphaFoldDB" id="A0ABD4Z853"/>
<gene>
    <name evidence="1" type="ORF">QPL79_09110</name>
</gene>
<comment type="caution">
    <text evidence="1">The sequence shown here is derived from an EMBL/GenBank/DDBJ whole genome shotgun (WGS) entry which is preliminary data.</text>
</comment>
<dbReference type="EMBL" id="JASNVW010000010">
    <property type="protein sequence ID" value="MDK6029521.1"/>
    <property type="molecule type" value="Genomic_DNA"/>
</dbReference>
<keyword evidence="2" id="KW-1185">Reference proteome</keyword>
<dbReference type="RefSeq" id="WP_285274508.1">
    <property type="nucleotide sequence ID" value="NZ_JASNVW010000010.1"/>
</dbReference>
<proteinExistence type="predicted"/>
<dbReference type="Proteomes" id="UP001529235">
    <property type="component" value="Unassembled WGS sequence"/>
</dbReference>
<evidence type="ECO:0000313" key="2">
    <source>
        <dbReference type="Proteomes" id="UP001529235"/>
    </source>
</evidence>
<accession>A0ABD4Z853</accession>
<evidence type="ECO:0000313" key="1">
    <source>
        <dbReference type="EMBL" id="MDK6029521.1"/>
    </source>
</evidence>